<evidence type="ECO:0000256" key="2">
    <source>
        <dbReference type="SAM" id="Phobius"/>
    </source>
</evidence>
<dbReference type="OrthoDB" id="3787329at2"/>
<proteinExistence type="predicted"/>
<dbReference type="Proteomes" id="UP000253508">
    <property type="component" value="Unassembled WGS sequence"/>
</dbReference>
<keyword evidence="2" id="KW-0812">Transmembrane</keyword>
<keyword evidence="2" id="KW-1133">Transmembrane helix</keyword>
<dbReference type="EMBL" id="QORO01000001">
    <property type="protein sequence ID" value="RCK61583.1"/>
    <property type="molecule type" value="Genomic_DNA"/>
</dbReference>
<dbReference type="Pfam" id="PF25591">
    <property type="entry name" value="LRV_2"/>
    <property type="match status" value="1"/>
</dbReference>
<evidence type="ECO:0000256" key="1">
    <source>
        <dbReference type="SAM" id="MobiDB-lite"/>
    </source>
</evidence>
<reference evidence="4 5" key="1">
    <citation type="submission" date="2018-07" db="EMBL/GenBank/DDBJ databases">
        <title>Microbacterium endoborsara sp. nov., a novel actinobacterium isolated from Borszczowia aralocaspica.</title>
        <authorList>
            <person name="An D."/>
        </authorList>
    </citation>
    <scope>NUCLEOTIDE SEQUENCE [LARGE SCALE GENOMIC DNA]</scope>
    <source>
        <strain evidence="4 5">C1.15228</strain>
    </source>
</reference>
<dbReference type="RefSeq" id="WP_114116688.1">
    <property type="nucleotide sequence ID" value="NZ_BMHU01000001.1"/>
</dbReference>
<evidence type="ECO:0000313" key="5">
    <source>
        <dbReference type="Proteomes" id="UP000253508"/>
    </source>
</evidence>
<comment type="caution">
    <text evidence="4">The sequence shown here is derived from an EMBL/GenBank/DDBJ whole genome shotgun (WGS) entry which is preliminary data.</text>
</comment>
<accession>A0A367Y6T9</accession>
<gene>
    <name evidence="4" type="ORF">DTO57_02815</name>
</gene>
<organism evidence="4 5">
    <name type="scientific">Microbacterium sorbitolivorans</name>
    <dbReference type="NCBI Taxonomy" id="1867410"/>
    <lineage>
        <taxon>Bacteria</taxon>
        <taxon>Bacillati</taxon>
        <taxon>Actinomycetota</taxon>
        <taxon>Actinomycetes</taxon>
        <taxon>Micrococcales</taxon>
        <taxon>Microbacteriaceae</taxon>
        <taxon>Microbacterium</taxon>
    </lineage>
</organism>
<sequence length="565" mass="59350">MSDQHSPQTELRDPATPAQRLAEIAATNPELGADIARHPNVYDGLLDWLAQYGDEGARAAVAQRRGSAAAAAAGIPAGTPAAPQGTPAAPQGNPAAPQEYPAAPEGAPVIPQGAQAAGFAGAAPAVAGQPAAPKKKSKKGLTTALIAGGLVVVLGGGGAVWAVNSILGGEKSPDAAADKLFEGALKLDPIALYTAMSPTEVKPLEEALKQLEDMPTSSEEDAKSIQETLNSVLDAIEITTDGLEYRTDELMDGVSRVSLVDGTLEIDADTDELGDALREFMEVSMRVSLEQSGYYSDDEIDELLDESLDSQIDFMLDGLESELPYQVDFSEMWDSQLADKERVDISEDDPLIGQGYPLSVITVDEGGWYTSPLLTGVDLAAGQAMIQGGYSYGDSLIDAEKFGSPEDAAHGFADGLEAFVSNGDYEAFASALPLAERRAVSLYGPALADLGANEDASLSDFDVEVEKSGGLTGLRISNLEFLRGDTVTGTYSHPCFEDQYSGEQCIDDVPALKLLGLDEALPIAIQEDGGWFVSPTATVGNVLAIATKNLAQLIEDDELDKLFEF</sequence>
<protein>
    <recommendedName>
        <fullName evidence="3">Leucine rich repeat variant domain-containing protein</fullName>
    </recommendedName>
</protein>
<dbReference type="InterPro" id="IPR057893">
    <property type="entry name" value="LRV_2"/>
</dbReference>
<keyword evidence="5" id="KW-1185">Reference proteome</keyword>
<dbReference type="AlphaFoldDB" id="A0A367Y6T9"/>
<evidence type="ECO:0000313" key="4">
    <source>
        <dbReference type="EMBL" id="RCK61583.1"/>
    </source>
</evidence>
<feature type="transmembrane region" description="Helical" evidence="2">
    <location>
        <begin position="144"/>
        <end position="163"/>
    </location>
</feature>
<evidence type="ECO:0000259" key="3">
    <source>
        <dbReference type="Pfam" id="PF25591"/>
    </source>
</evidence>
<name>A0A367Y6T9_9MICO</name>
<keyword evidence="2" id="KW-0472">Membrane</keyword>
<feature type="region of interest" description="Disordered" evidence="1">
    <location>
        <begin position="74"/>
        <end position="104"/>
    </location>
</feature>
<feature type="domain" description="Leucine rich repeat variant" evidence="3">
    <location>
        <begin position="8"/>
        <end position="65"/>
    </location>
</feature>